<reference evidence="3" key="1">
    <citation type="submission" date="2017-08" db="EMBL/GenBank/DDBJ databases">
        <authorList>
            <person name="Polle J.E."/>
            <person name="Barry K."/>
            <person name="Cushman J."/>
            <person name="Schmutz J."/>
            <person name="Tran D."/>
            <person name="Hathwaick L.T."/>
            <person name="Yim W.C."/>
            <person name="Jenkins J."/>
            <person name="Mckie-Krisberg Z.M."/>
            <person name="Prochnik S."/>
            <person name="Lindquist E."/>
            <person name="Dockter R.B."/>
            <person name="Adam C."/>
            <person name="Molina H."/>
            <person name="Bunkerborg J."/>
            <person name="Jin E."/>
            <person name="Buchheim M."/>
            <person name="Magnuson J."/>
        </authorList>
    </citation>
    <scope>NUCLEOTIDE SEQUENCE</scope>
    <source>
        <strain evidence="3">CCAP 19/18</strain>
    </source>
</reference>
<feature type="region of interest" description="Disordered" evidence="1">
    <location>
        <begin position="535"/>
        <end position="570"/>
    </location>
</feature>
<comment type="caution">
    <text evidence="3">The sequence shown here is derived from an EMBL/GenBank/DDBJ whole genome shotgun (WGS) entry which is preliminary data.</text>
</comment>
<feature type="compositionally biased region" description="Polar residues" evidence="1">
    <location>
        <begin position="536"/>
        <end position="547"/>
    </location>
</feature>
<feature type="domain" description="Yippee" evidence="2">
    <location>
        <begin position="15"/>
        <end position="115"/>
    </location>
</feature>
<feature type="compositionally biased region" description="Basic and acidic residues" evidence="1">
    <location>
        <begin position="619"/>
        <end position="634"/>
    </location>
</feature>
<dbReference type="PANTHER" id="PTHR13848">
    <property type="entry name" value="PROTEIN YIPPEE-LIKE CG15309-RELATED"/>
    <property type="match status" value="1"/>
</dbReference>
<evidence type="ECO:0000313" key="3">
    <source>
        <dbReference type="EMBL" id="KAF5843793.1"/>
    </source>
</evidence>
<feature type="compositionally biased region" description="Basic and acidic residues" evidence="1">
    <location>
        <begin position="218"/>
        <end position="230"/>
    </location>
</feature>
<name>A0ABQ7HAB1_DUNSA</name>
<proteinExistence type="predicted"/>
<feature type="region of interest" description="Disordered" evidence="1">
    <location>
        <begin position="599"/>
        <end position="662"/>
    </location>
</feature>
<sequence length="673" mass="72869">MGRLFIQYCEDDTASRYTCLNCGVDVASNSAVIWSGHMGMQKPAFLLRGTTGNVVPISKPRQERLHTGLYTLQTLGCRCCAAELGWLYVSCHGHAEHLYKQGCSLLEQAALRASPSRLSLANARQELRKMQHGQRRMLSAAHRSARHLEGSSAVDSISSRVLLGAALQRLHRSGNPPPVSTTGAPFSLGWNERLEALRSETDRLLALRGDAMQEDEERPGGLDTEGRGLEGGDAGARGTAPVSLEDARRQLQQQQAFFETLQQRRASGGGPRAGGQVPPTPLGAAEHLARNWIGGRTQLPSPPRPILQHMLSLHLEALERAPSGSSPAAVAARQAALTDMNQALNAMHNHEQHIQHEMEAIAHSHRGGLHAPEPMSEQQEGGMDDHDDEELPEAAVVQATTRGAPPVGVHRRLFPEGESDAEAMSGDQDEEEEEEEEEEGNQQMEEGDVGEIEHLGVVAMDPGQQGGGEGEEDEEVDEDLGFVDVEQQRDEAAGSVTLGEAQQSQARLEEQLMIDAFMEGMGQDQDSDLDRALRTASGSHHTGGTPSQVPPPPWLAGGGLMSRQAQQHRLDHHLAERQLAPPQRVPGYRMPPFLTRSLRRNGGPSGSEARIAWPATAASERRREIGDGGREGMRGVEAPGAGAEPIPCLPRSIQPPRLPLPVTSLLDRQRCPL</sequence>
<feature type="region of interest" description="Disordered" evidence="1">
    <location>
        <begin position="365"/>
        <end position="447"/>
    </location>
</feature>
<gene>
    <name evidence="3" type="ORF">DUNSADRAFT_5030</name>
</gene>
<keyword evidence="4" id="KW-1185">Reference proteome</keyword>
<dbReference type="PROSITE" id="PS51792">
    <property type="entry name" value="YIPPEE"/>
    <property type="match status" value="1"/>
</dbReference>
<dbReference type="InterPro" id="IPR039058">
    <property type="entry name" value="Yippee_fam"/>
</dbReference>
<feature type="compositionally biased region" description="Acidic residues" evidence="1">
    <location>
        <begin position="417"/>
        <end position="447"/>
    </location>
</feature>
<accession>A0ABQ7HAB1</accession>
<feature type="region of interest" description="Disordered" evidence="1">
    <location>
        <begin position="208"/>
        <end position="242"/>
    </location>
</feature>
<dbReference type="InterPro" id="IPR034751">
    <property type="entry name" value="Yippee"/>
</dbReference>
<protein>
    <recommendedName>
        <fullName evidence="2">Yippee domain-containing protein</fullName>
    </recommendedName>
</protein>
<evidence type="ECO:0000313" key="4">
    <source>
        <dbReference type="Proteomes" id="UP000815325"/>
    </source>
</evidence>
<dbReference type="EMBL" id="MU069437">
    <property type="protein sequence ID" value="KAF5843793.1"/>
    <property type="molecule type" value="Genomic_DNA"/>
</dbReference>
<organism evidence="3 4">
    <name type="scientific">Dunaliella salina</name>
    <name type="common">Green alga</name>
    <name type="synonym">Protococcus salinus</name>
    <dbReference type="NCBI Taxonomy" id="3046"/>
    <lineage>
        <taxon>Eukaryota</taxon>
        <taxon>Viridiplantae</taxon>
        <taxon>Chlorophyta</taxon>
        <taxon>core chlorophytes</taxon>
        <taxon>Chlorophyceae</taxon>
        <taxon>CS clade</taxon>
        <taxon>Chlamydomonadales</taxon>
        <taxon>Dunaliellaceae</taxon>
        <taxon>Dunaliella</taxon>
    </lineage>
</organism>
<evidence type="ECO:0000259" key="2">
    <source>
        <dbReference type="PROSITE" id="PS51792"/>
    </source>
</evidence>
<evidence type="ECO:0000256" key="1">
    <source>
        <dbReference type="SAM" id="MobiDB-lite"/>
    </source>
</evidence>
<dbReference type="Proteomes" id="UP000815325">
    <property type="component" value="Unassembled WGS sequence"/>
</dbReference>